<protein>
    <submittedName>
        <fullName evidence="1">Uncharacterized protein</fullName>
    </submittedName>
</protein>
<sequence>MECINIEKHKAVVPFYVKGAESWNWANEPETAPAAPPGAATALLPSNNIFMMGKRKPTPAVRYKTDSAIFVEASPAPLLETPIYRLTWELSPRHSICINPDDRLHVLFANV</sequence>
<gene>
    <name evidence="1" type="ORF">EVAR_46011_1</name>
</gene>
<accession>A0A4C1X8Z8</accession>
<dbReference type="AlphaFoldDB" id="A0A4C1X8Z8"/>
<keyword evidence="2" id="KW-1185">Reference proteome</keyword>
<dbReference type="EMBL" id="BGZK01000766">
    <property type="protein sequence ID" value="GBP59643.1"/>
    <property type="molecule type" value="Genomic_DNA"/>
</dbReference>
<reference evidence="1 2" key="1">
    <citation type="journal article" date="2019" name="Commun. Biol.">
        <title>The bagworm genome reveals a unique fibroin gene that provides high tensile strength.</title>
        <authorList>
            <person name="Kono N."/>
            <person name="Nakamura H."/>
            <person name="Ohtoshi R."/>
            <person name="Tomita M."/>
            <person name="Numata K."/>
            <person name="Arakawa K."/>
        </authorList>
    </citation>
    <scope>NUCLEOTIDE SEQUENCE [LARGE SCALE GENOMIC DNA]</scope>
</reference>
<organism evidence="1 2">
    <name type="scientific">Eumeta variegata</name>
    <name type="common">Bagworm moth</name>
    <name type="synonym">Eumeta japonica</name>
    <dbReference type="NCBI Taxonomy" id="151549"/>
    <lineage>
        <taxon>Eukaryota</taxon>
        <taxon>Metazoa</taxon>
        <taxon>Ecdysozoa</taxon>
        <taxon>Arthropoda</taxon>
        <taxon>Hexapoda</taxon>
        <taxon>Insecta</taxon>
        <taxon>Pterygota</taxon>
        <taxon>Neoptera</taxon>
        <taxon>Endopterygota</taxon>
        <taxon>Lepidoptera</taxon>
        <taxon>Glossata</taxon>
        <taxon>Ditrysia</taxon>
        <taxon>Tineoidea</taxon>
        <taxon>Psychidae</taxon>
        <taxon>Oiketicinae</taxon>
        <taxon>Eumeta</taxon>
    </lineage>
</organism>
<name>A0A4C1X8Z8_EUMVA</name>
<evidence type="ECO:0000313" key="2">
    <source>
        <dbReference type="Proteomes" id="UP000299102"/>
    </source>
</evidence>
<comment type="caution">
    <text evidence="1">The sequence shown here is derived from an EMBL/GenBank/DDBJ whole genome shotgun (WGS) entry which is preliminary data.</text>
</comment>
<proteinExistence type="predicted"/>
<evidence type="ECO:0000313" key="1">
    <source>
        <dbReference type="EMBL" id="GBP59643.1"/>
    </source>
</evidence>
<dbReference type="Proteomes" id="UP000299102">
    <property type="component" value="Unassembled WGS sequence"/>
</dbReference>